<proteinExistence type="predicted"/>
<name>A0A430KZ77_9HYPO</name>
<evidence type="ECO:0000313" key="3">
    <source>
        <dbReference type="Proteomes" id="UP000287124"/>
    </source>
</evidence>
<organism evidence="2 3">
    <name type="scientific">Fusarium euwallaceae</name>
    <dbReference type="NCBI Taxonomy" id="1147111"/>
    <lineage>
        <taxon>Eukaryota</taxon>
        <taxon>Fungi</taxon>
        <taxon>Dikarya</taxon>
        <taxon>Ascomycota</taxon>
        <taxon>Pezizomycotina</taxon>
        <taxon>Sordariomycetes</taxon>
        <taxon>Hypocreomycetidae</taxon>
        <taxon>Hypocreales</taxon>
        <taxon>Nectriaceae</taxon>
        <taxon>Fusarium</taxon>
        <taxon>Fusarium solani species complex</taxon>
    </lineage>
</organism>
<feature type="compositionally biased region" description="Basic and acidic residues" evidence="1">
    <location>
        <begin position="239"/>
        <end position="266"/>
    </location>
</feature>
<feature type="region of interest" description="Disordered" evidence="1">
    <location>
        <begin position="172"/>
        <end position="191"/>
    </location>
</feature>
<feature type="compositionally biased region" description="Low complexity" evidence="1">
    <location>
        <begin position="125"/>
        <end position="136"/>
    </location>
</feature>
<dbReference type="Proteomes" id="UP000287124">
    <property type="component" value="Unassembled WGS sequence"/>
</dbReference>
<evidence type="ECO:0000313" key="2">
    <source>
        <dbReference type="EMBL" id="RTE68771.1"/>
    </source>
</evidence>
<accession>A0A430KZ77</accession>
<sequence length="314" mass="35380">MVMAPLSKAQETTARLRARQIQRFNADSSSRKDSGMEPLPYAFNLTESDMRLASVLEPAFEVTDEGGRYPQEWTEKSQSLSTCLRAFRVNAQQLVDNNVKGTPSIELGAGEPEQEAEPVSEAKKSSPSPSAEVAASMTVSENQRVTRSNPQPETTQKGNAVTLMHVIQPASFPAIPPSTSSQPLFSSSSSSFGSYDDSAHRLVIEEQNDKMSNIQKMLEPLILKSQQDDKRMAELQMREKKRLDEEQRQRQVAADKARNDKAKAKTQEVVTNDDLPTLKNDPILTGDNMKRFWDLHRRVRDEHEARDARRRFFD</sequence>
<feature type="region of interest" description="Disordered" evidence="1">
    <location>
        <begin position="100"/>
        <end position="158"/>
    </location>
</feature>
<comment type="caution">
    <text evidence="2">The sequence shown here is derived from an EMBL/GenBank/DDBJ whole genome shotgun (WGS) entry which is preliminary data.</text>
</comment>
<protein>
    <submittedName>
        <fullName evidence="2">Uncharacterized protein</fullName>
    </submittedName>
</protein>
<reference evidence="2 3" key="1">
    <citation type="submission" date="2017-06" db="EMBL/GenBank/DDBJ databases">
        <title>Comparative genomic analysis of Ambrosia Fusariam Clade fungi.</title>
        <authorList>
            <person name="Stajich J.E."/>
            <person name="Carrillo J."/>
            <person name="Kijimoto T."/>
            <person name="Eskalen A."/>
            <person name="O'Donnell K."/>
            <person name="Kasson M."/>
        </authorList>
    </citation>
    <scope>NUCLEOTIDE SEQUENCE [LARGE SCALE GENOMIC DNA]</scope>
    <source>
        <strain evidence="2 3">UCR1854</strain>
    </source>
</reference>
<evidence type="ECO:0000256" key="1">
    <source>
        <dbReference type="SAM" id="MobiDB-lite"/>
    </source>
</evidence>
<dbReference type="EMBL" id="MIKF01000715">
    <property type="protein sequence ID" value="RTE68771.1"/>
    <property type="molecule type" value="Genomic_DNA"/>
</dbReference>
<feature type="compositionally biased region" description="Low complexity" evidence="1">
    <location>
        <begin position="178"/>
        <end position="191"/>
    </location>
</feature>
<feature type="compositionally biased region" description="Polar residues" evidence="1">
    <location>
        <begin position="137"/>
        <end position="158"/>
    </location>
</feature>
<keyword evidence="3" id="KW-1185">Reference proteome</keyword>
<gene>
    <name evidence="2" type="ORF">BHE90_016851</name>
</gene>
<feature type="region of interest" description="Disordered" evidence="1">
    <location>
        <begin position="239"/>
        <end position="267"/>
    </location>
</feature>
<dbReference type="AlphaFoldDB" id="A0A430KZ77"/>